<proteinExistence type="predicted"/>
<evidence type="ECO:0000313" key="2">
    <source>
        <dbReference type="Proteomes" id="UP000001075"/>
    </source>
</evidence>
<gene>
    <name evidence="1" type="ORF">I79_002603</name>
</gene>
<dbReference type="EMBL" id="JH000062">
    <property type="protein sequence ID" value="EGV97961.1"/>
    <property type="molecule type" value="Genomic_DNA"/>
</dbReference>
<organism evidence="1 2">
    <name type="scientific">Cricetulus griseus</name>
    <name type="common">Chinese hamster</name>
    <name type="synonym">Cricetulus barabensis griseus</name>
    <dbReference type="NCBI Taxonomy" id="10029"/>
    <lineage>
        <taxon>Eukaryota</taxon>
        <taxon>Metazoa</taxon>
        <taxon>Chordata</taxon>
        <taxon>Craniata</taxon>
        <taxon>Vertebrata</taxon>
        <taxon>Euteleostomi</taxon>
        <taxon>Mammalia</taxon>
        <taxon>Eutheria</taxon>
        <taxon>Euarchontoglires</taxon>
        <taxon>Glires</taxon>
        <taxon>Rodentia</taxon>
        <taxon>Myomorpha</taxon>
        <taxon>Muroidea</taxon>
        <taxon>Cricetidae</taxon>
        <taxon>Cricetinae</taxon>
        <taxon>Cricetulus</taxon>
    </lineage>
</organism>
<dbReference type="InParanoid" id="G3GXV9"/>
<dbReference type="Proteomes" id="UP000001075">
    <property type="component" value="Unassembled WGS sequence"/>
</dbReference>
<reference evidence="2" key="1">
    <citation type="journal article" date="2011" name="Nat. Biotechnol.">
        <title>The genomic sequence of the Chinese hamster ovary (CHO)-K1 cell line.</title>
        <authorList>
            <person name="Xu X."/>
            <person name="Nagarajan H."/>
            <person name="Lewis N.E."/>
            <person name="Pan S."/>
            <person name="Cai Z."/>
            <person name="Liu X."/>
            <person name="Chen W."/>
            <person name="Xie M."/>
            <person name="Wang W."/>
            <person name="Hammond S."/>
            <person name="Andersen M.R."/>
            <person name="Neff N."/>
            <person name="Passarelli B."/>
            <person name="Koh W."/>
            <person name="Fan H.C."/>
            <person name="Wang J."/>
            <person name="Gui Y."/>
            <person name="Lee K.H."/>
            <person name="Betenbaugh M.J."/>
            <person name="Quake S.R."/>
            <person name="Famili I."/>
            <person name="Palsson B.O."/>
            <person name="Wang J."/>
        </authorList>
    </citation>
    <scope>NUCLEOTIDE SEQUENCE [LARGE SCALE GENOMIC DNA]</scope>
    <source>
        <strain evidence="2">CHO K1 cell line</strain>
    </source>
</reference>
<protein>
    <submittedName>
        <fullName evidence="1">Uncharacterized protein</fullName>
    </submittedName>
</protein>
<dbReference type="AlphaFoldDB" id="G3GXV9"/>
<sequence length="64" mass="7384">MKGICPFLIGWFQPAKTRQAEGLRKDTELGSLSPHLTAAWRQHDSASTCHLHWALSQKRDQVWR</sequence>
<evidence type="ECO:0000313" key="1">
    <source>
        <dbReference type="EMBL" id="EGV97961.1"/>
    </source>
</evidence>
<name>G3GXV9_CRIGR</name>
<accession>G3GXV9</accession>